<dbReference type="UniPathway" id="UPA00143"/>
<reference evidence="5 6" key="1">
    <citation type="submission" date="2018-09" db="EMBL/GenBank/DDBJ databases">
        <title>A high-quality reference genome of wild soybean provides a powerful tool to mine soybean genomes.</title>
        <authorList>
            <person name="Xie M."/>
            <person name="Chung C.Y.L."/>
            <person name="Li M.-W."/>
            <person name="Wong F.-L."/>
            <person name="Chan T.-F."/>
            <person name="Lam H.-M."/>
        </authorList>
    </citation>
    <scope>NUCLEOTIDE SEQUENCE [LARGE SCALE GENOMIC DNA]</scope>
    <source>
        <strain evidence="6">cv. W05</strain>
        <tissue evidence="5">Hypocotyl of etiolated seedlings</tissue>
    </source>
</reference>
<dbReference type="InterPro" id="IPR011333">
    <property type="entry name" value="SKP1/BTB/POZ_sf"/>
</dbReference>
<dbReference type="GO" id="GO:0016567">
    <property type="term" value="P:protein ubiquitination"/>
    <property type="evidence" value="ECO:0007669"/>
    <property type="project" value="UniProtKB-UniPathway"/>
</dbReference>
<dbReference type="GO" id="GO:0009867">
    <property type="term" value="P:jasmonic acid mediated signaling pathway"/>
    <property type="evidence" value="ECO:0007669"/>
    <property type="project" value="UniProtKB-ARBA"/>
</dbReference>
<evidence type="ECO:0000313" key="6">
    <source>
        <dbReference type="Proteomes" id="UP000289340"/>
    </source>
</evidence>
<sequence length="191" mass="22344">MALTKNITLKSLDVEAFEVEEAVAVKSQMIKHMIEDNYVDNKVPLPNATNKILAEVIKYCKKHVDANCTDEKPSEDELKAWEADFVKVDQEYEQDFYCACGTARILAWLPCLKVTSRRLLLLHEELHYCCFKYLFKGFTKFSRADYLKYKSGSAMDHWQAINLDKLFYLVLLLRWLVTWKQRALTTIVVFD</sequence>
<dbReference type="AlphaFoldDB" id="A0A445EYW1"/>
<dbReference type="EMBL" id="QZWG01000022">
    <property type="protein sequence ID" value="RZB41692.1"/>
    <property type="molecule type" value="Genomic_DNA"/>
</dbReference>
<proteinExistence type="inferred from homology"/>
<accession>A0A445EYW1</accession>
<dbReference type="InterPro" id="IPR016073">
    <property type="entry name" value="Skp1_comp_POZ"/>
</dbReference>
<feature type="domain" description="SKP1 component POZ" evidence="4">
    <location>
        <begin position="6"/>
        <end position="64"/>
    </location>
</feature>
<dbReference type="SUPFAM" id="SSF54695">
    <property type="entry name" value="POZ domain"/>
    <property type="match status" value="1"/>
</dbReference>
<dbReference type="InterPro" id="IPR016897">
    <property type="entry name" value="SKP1"/>
</dbReference>
<dbReference type="GO" id="GO:0006511">
    <property type="term" value="P:ubiquitin-dependent protein catabolic process"/>
    <property type="evidence" value="ECO:0007669"/>
    <property type="project" value="InterPro"/>
</dbReference>
<dbReference type="InterPro" id="IPR001232">
    <property type="entry name" value="SKP1-like"/>
</dbReference>
<organism evidence="5 6">
    <name type="scientific">Glycine soja</name>
    <name type="common">Wild soybean</name>
    <dbReference type="NCBI Taxonomy" id="3848"/>
    <lineage>
        <taxon>Eukaryota</taxon>
        <taxon>Viridiplantae</taxon>
        <taxon>Streptophyta</taxon>
        <taxon>Embryophyta</taxon>
        <taxon>Tracheophyta</taxon>
        <taxon>Spermatophyta</taxon>
        <taxon>Magnoliopsida</taxon>
        <taxon>eudicotyledons</taxon>
        <taxon>Gunneridae</taxon>
        <taxon>Pentapetalae</taxon>
        <taxon>rosids</taxon>
        <taxon>fabids</taxon>
        <taxon>Fabales</taxon>
        <taxon>Fabaceae</taxon>
        <taxon>Papilionoideae</taxon>
        <taxon>50 kb inversion clade</taxon>
        <taxon>NPAAA clade</taxon>
        <taxon>indigoferoid/millettioid clade</taxon>
        <taxon>Phaseoleae</taxon>
        <taxon>Glycine</taxon>
        <taxon>Glycine subgen. Soja</taxon>
    </lineage>
</organism>
<dbReference type="PANTHER" id="PTHR11165">
    <property type="entry name" value="SKP1"/>
    <property type="match status" value="1"/>
</dbReference>
<gene>
    <name evidence="5" type="ORF">D0Y65_055148</name>
</gene>
<keyword evidence="3" id="KW-0833">Ubl conjugation pathway</keyword>
<protein>
    <submittedName>
        <fullName evidence="5">SKP1-like protein 1A</fullName>
    </submittedName>
</protein>
<dbReference type="Gene3D" id="3.30.710.10">
    <property type="entry name" value="Potassium Channel Kv1.1, Chain A"/>
    <property type="match status" value="1"/>
</dbReference>
<name>A0A445EYW1_GLYSO</name>
<dbReference type="Proteomes" id="UP000289340">
    <property type="component" value="Unassembled WGS sequence"/>
</dbReference>
<evidence type="ECO:0000259" key="4">
    <source>
        <dbReference type="Pfam" id="PF03931"/>
    </source>
</evidence>
<evidence type="ECO:0000256" key="1">
    <source>
        <dbReference type="ARBA" id="ARBA00004906"/>
    </source>
</evidence>
<dbReference type="SMART" id="SM00512">
    <property type="entry name" value="Skp1"/>
    <property type="match status" value="1"/>
</dbReference>
<evidence type="ECO:0000313" key="5">
    <source>
        <dbReference type="EMBL" id="RZB41692.1"/>
    </source>
</evidence>
<dbReference type="Pfam" id="PF03931">
    <property type="entry name" value="Skp1_POZ"/>
    <property type="match status" value="1"/>
</dbReference>
<comment type="pathway">
    <text evidence="1">Protein modification; protein ubiquitination.</text>
</comment>
<comment type="similarity">
    <text evidence="2">Belongs to the SKP1 family.</text>
</comment>
<keyword evidence="6" id="KW-1185">Reference proteome</keyword>
<evidence type="ECO:0000256" key="3">
    <source>
        <dbReference type="ARBA" id="ARBA00022786"/>
    </source>
</evidence>
<comment type="caution">
    <text evidence="5">The sequence shown here is derived from an EMBL/GenBank/DDBJ whole genome shotgun (WGS) entry which is preliminary data.</text>
</comment>
<evidence type="ECO:0000256" key="2">
    <source>
        <dbReference type="ARBA" id="ARBA00009993"/>
    </source>
</evidence>